<dbReference type="InterPro" id="IPR005467">
    <property type="entry name" value="His_kinase_dom"/>
</dbReference>
<dbReference type="Pfam" id="PF02518">
    <property type="entry name" value="HATPase_c"/>
    <property type="match status" value="1"/>
</dbReference>
<keyword evidence="3" id="KW-0175">Coiled coil</keyword>
<dbReference type="SMART" id="SM00387">
    <property type="entry name" value="HATPase_c"/>
    <property type="match status" value="1"/>
</dbReference>
<dbReference type="PROSITE" id="PS50011">
    <property type="entry name" value="PROTEIN_KINASE_DOM"/>
    <property type="match status" value="1"/>
</dbReference>
<dbReference type="GO" id="GO:0005524">
    <property type="term" value="F:ATP binding"/>
    <property type="evidence" value="ECO:0007669"/>
    <property type="project" value="InterPro"/>
</dbReference>
<evidence type="ECO:0000259" key="5">
    <source>
        <dbReference type="PROSITE" id="PS50109"/>
    </source>
</evidence>
<accession>A0AAU7LRA8</accession>
<dbReference type="Pfam" id="PF01590">
    <property type="entry name" value="GAF"/>
    <property type="match status" value="1"/>
</dbReference>
<dbReference type="Gene3D" id="1.10.287.130">
    <property type="match status" value="1"/>
</dbReference>
<dbReference type="InterPro" id="IPR003018">
    <property type="entry name" value="GAF"/>
</dbReference>
<dbReference type="GO" id="GO:0004673">
    <property type="term" value="F:protein histidine kinase activity"/>
    <property type="evidence" value="ECO:0007669"/>
    <property type="project" value="UniProtKB-EC"/>
</dbReference>
<dbReference type="Gene3D" id="3.40.50.300">
    <property type="entry name" value="P-loop containing nucleotide triphosphate hydrolases"/>
    <property type="match status" value="1"/>
</dbReference>
<dbReference type="EC" id="2.7.13.3" evidence="2"/>
<dbReference type="InterPro" id="IPR027417">
    <property type="entry name" value="P-loop_NTPase"/>
</dbReference>
<dbReference type="PANTHER" id="PTHR43642">
    <property type="entry name" value="HYBRID SIGNAL TRANSDUCTION HISTIDINE KINASE G"/>
    <property type="match status" value="1"/>
</dbReference>
<dbReference type="SUPFAM" id="SSF55874">
    <property type="entry name" value="ATPase domain of HSP90 chaperone/DNA topoisomerase II/histidine kinase"/>
    <property type="match status" value="1"/>
</dbReference>
<evidence type="ECO:0000256" key="1">
    <source>
        <dbReference type="ARBA" id="ARBA00000085"/>
    </source>
</evidence>
<sequence length="1756" mass="189871">MIQFTPHTPDAEHPSGDFAREVLYQSQTTRIFRAPRPTGAASVICKEPLGANALERLCHEKKIIARLAGIEGVPRLAALPHPAGVMALEDCAGVPLLQAIRSQALELPALLALARQLARTVAAVHRAGVLHQNITPANILLAGPQRQPVLIDFHLATTFAEGQPGFTHHRDIPGTLAYLAPEQTGRTGRTVDQRADLYALGATLYELATGRPPFESADPLQLIHDHLARQPAPPATLAPGLPQALSDIVLRLLEKEPDRRYQSAEGLAHDLCRLIERLACDESAPFLLGERDFALRLAAPSRLVGRETEIDALRQAFLDTLRGNSRVVLVAGAPGVGKTALINALRPMVTAQRGWFVSGKFDQYRRDAPSATVQALRALGRLLLAEPETELTHQRERILAVLGPNAGVICSPRLPEFVTLLGEQPEVPLIDPAQTEARLLLTVLDLLRSIISTTRPLVMVIDDLQWASAISIHLIEAVLAARNLPGLLLVGAYREAGIDAIHPISAALPRWAQLECAPVRLRLSDLPPADLGILLAEMLRLPAPQSAALAQALNAHTGGNPFDTVELVNALRRDGALVPGPDGWDWDAGVIRRYIGQGNVVDLLSARIARLPELGRALLETMACLGGEVALSQLRAATGLSATELEEQLAAPLEDGLLVLEQGDDSALRFRHDRVQQAAHGAREPAQRCALHLTLARRLALKPEFSAVAAQQYLPAIEALHEPDERRRAAGLFREAATHARRAANYAAMERFLTAALGLLGGMKTAADEQLFASLEIGQHTALYSLGRLEEADGIYRSIEGRGGDALELVEAACVQVSSLTNRGRPREAVALGLSLLRRLGLQVPSGDNIGIEVSRKLDALYQWVGAVSLADDQRRPEAADPRGVAVATLINRLMAPSRLCDPMAVAWLVLESHRLWAEHGPCAKLALSLGHATLVTIALRQEYRTGYEAVRHVLSVSQARGYEPEASQVADLFALSTSHWFEPLENSVALIQNAREAMLHGGDLQSACFTYYVSVTALLDCEPTLERYASEVEAGLAFAIRTGNEHGTDLYLGYRQLLRALRGQTQATGSLTDGDYDEAGRVGRLGANPSADATFHLMRALAAALFADMGGLVRHTAALLRLRSYLQSFYATALVHLLQALALAQRVKAAVPGERAELLREMDLCRDWLALRATDCPVNFGHLLKLVEAERAWSAGDPWHAARAFDTALREAQARQRPWHHALISERAGLFHLEQGLEHTGRQLLAEARQLYEAWGASAKARELERTHAFLRIAHPLRPGPDSGNNVSGDSIDMLGVLRASQALSSQTSLDSLKTSVVKLLGTMTGATSVRFALQDEDQKQWLLSATSDQQMAPIPVEEAGVRGLLPLSAFHYAERTREPLLVEDATRDDRFARDPYLAGLARCSLLVIPILSQGVPRAVLLLENQLSRGAFTIDRLDAVMLIAGQLAVSLENALLYEKLEQRVREKTRELRETQAKLIAAARQAGMAEIATNVLHNVGNILNSVNVSADLLGSTLRTSRAHGLSRAVQLMDEHAADLGGFLTLDGKGKMLPGYLGQLALALAAEQQGMAEELARLIRSIDHIKDVVATQQSYAGSASIVEPLQICDLVEDALRMSGEALVRHQVTVVKEFAPVPVVPLDRAQVLLILVNLISNAKYAMESMAVGSRQITLHVQVAGGLLRISVADKGEGIPAQNLTRIFAHGFTTRKTGHGFGLHSCALAARQMDGTLTAHSDGPGRGATFTLDLPIGTAQGAP</sequence>
<gene>
    <name evidence="6" type="ORF">ABLV49_20305</name>
</gene>
<dbReference type="InterPro" id="IPR041664">
    <property type="entry name" value="AAA_16"/>
</dbReference>
<dbReference type="Gene3D" id="1.10.510.10">
    <property type="entry name" value="Transferase(Phosphotransferase) domain 1"/>
    <property type="match status" value="1"/>
</dbReference>
<dbReference type="RefSeq" id="WP_349279341.1">
    <property type="nucleotide sequence ID" value="NZ_CBCSCU010000005.1"/>
</dbReference>
<name>A0AAU7LRA8_9BURK</name>
<dbReference type="PANTHER" id="PTHR43642:SF1">
    <property type="entry name" value="HYBRID SIGNAL TRANSDUCTION HISTIDINE KINASE G"/>
    <property type="match status" value="1"/>
</dbReference>
<dbReference type="InterPro" id="IPR004358">
    <property type="entry name" value="Sig_transdc_His_kin-like_C"/>
</dbReference>
<feature type="coiled-coil region" evidence="3">
    <location>
        <begin position="1458"/>
        <end position="1485"/>
    </location>
</feature>
<dbReference type="SUPFAM" id="SSF56112">
    <property type="entry name" value="Protein kinase-like (PK-like)"/>
    <property type="match status" value="1"/>
</dbReference>
<dbReference type="PROSITE" id="PS50109">
    <property type="entry name" value="HIS_KIN"/>
    <property type="match status" value="1"/>
</dbReference>
<dbReference type="Gene3D" id="3.30.450.40">
    <property type="match status" value="1"/>
</dbReference>
<organism evidence="6">
    <name type="scientific">Polaromonas hydrogenivorans</name>
    <dbReference type="NCBI Taxonomy" id="335476"/>
    <lineage>
        <taxon>Bacteria</taxon>
        <taxon>Pseudomonadati</taxon>
        <taxon>Pseudomonadota</taxon>
        <taxon>Betaproteobacteria</taxon>
        <taxon>Burkholderiales</taxon>
        <taxon>Comamonadaceae</taxon>
        <taxon>Polaromonas</taxon>
    </lineage>
</organism>
<dbReference type="InterPro" id="IPR036890">
    <property type="entry name" value="HATPase_C_sf"/>
</dbReference>
<feature type="domain" description="Histidine kinase" evidence="5">
    <location>
        <begin position="1570"/>
        <end position="1751"/>
    </location>
</feature>
<dbReference type="SMART" id="SM00065">
    <property type="entry name" value="GAF"/>
    <property type="match status" value="1"/>
</dbReference>
<evidence type="ECO:0000313" key="6">
    <source>
        <dbReference type="EMBL" id="XBP70179.1"/>
    </source>
</evidence>
<dbReference type="Pfam" id="PF13191">
    <property type="entry name" value="AAA_16"/>
    <property type="match status" value="1"/>
</dbReference>
<dbReference type="InterPro" id="IPR003594">
    <property type="entry name" value="HATPase_dom"/>
</dbReference>
<dbReference type="SMART" id="SM00220">
    <property type="entry name" value="S_TKc"/>
    <property type="match status" value="1"/>
</dbReference>
<comment type="catalytic activity">
    <reaction evidence="1">
        <text>ATP + protein L-histidine = ADP + protein N-phospho-L-histidine.</text>
        <dbReference type="EC" id="2.7.13.3"/>
    </reaction>
</comment>
<proteinExistence type="predicted"/>
<evidence type="ECO:0000259" key="4">
    <source>
        <dbReference type="PROSITE" id="PS50011"/>
    </source>
</evidence>
<protein>
    <recommendedName>
        <fullName evidence="2">histidine kinase</fullName>
        <ecNumber evidence="2">2.7.13.3</ecNumber>
    </recommendedName>
</protein>
<dbReference type="Pfam" id="PF00069">
    <property type="entry name" value="Pkinase"/>
    <property type="match status" value="1"/>
</dbReference>
<reference evidence="6" key="1">
    <citation type="submission" date="2024-05" db="EMBL/GenBank/DDBJ databases">
        <authorList>
            <person name="Bunk B."/>
            <person name="Swiderski J."/>
            <person name="Sproer C."/>
            <person name="Thiel V."/>
        </authorList>
    </citation>
    <scope>NUCLEOTIDE SEQUENCE</scope>
    <source>
        <strain evidence="6">DSM 17735</strain>
    </source>
</reference>
<evidence type="ECO:0000256" key="3">
    <source>
        <dbReference type="SAM" id="Coils"/>
    </source>
</evidence>
<dbReference type="InterPro" id="IPR011009">
    <property type="entry name" value="Kinase-like_dom_sf"/>
</dbReference>
<dbReference type="Gene3D" id="3.30.565.10">
    <property type="entry name" value="Histidine kinase-like ATPase, C-terminal domain"/>
    <property type="match status" value="1"/>
</dbReference>
<dbReference type="SUPFAM" id="SSF52540">
    <property type="entry name" value="P-loop containing nucleoside triphosphate hydrolases"/>
    <property type="match status" value="1"/>
</dbReference>
<dbReference type="CDD" id="cd14014">
    <property type="entry name" value="STKc_PknB_like"/>
    <property type="match status" value="1"/>
</dbReference>
<dbReference type="EMBL" id="CP157675">
    <property type="protein sequence ID" value="XBP70179.1"/>
    <property type="molecule type" value="Genomic_DNA"/>
</dbReference>
<dbReference type="SUPFAM" id="SSF55781">
    <property type="entry name" value="GAF domain-like"/>
    <property type="match status" value="1"/>
</dbReference>
<dbReference type="InterPro" id="IPR029016">
    <property type="entry name" value="GAF-like_dom_sf"/>
</dbReference>
<evidence type="ECO:0000256" key="2">
    <source>
        <dbReference type="ARBA" id="ARBA00012438"/>
    </source>
</evidence>
<dbReference type="InterPro" id="IPR000719">
    <property type="entry name" value="Prot_kinase_dom"/>
</dbReference>
<dbReference type="InterPro" id="IPR053159">
    <property type="entry name" value="Hybrid_Histidine_Kinase"/>
</dbReference>
<dbReference type="PRINTS" id="PR00344">
    <property type="entry name" value="BCTRLSENSOR"/>
</dbReference>
<feature type="domain" description="Protein kinase" evidence="4">
    <location>
        <begin position="17"/>
        <end position="272"/>
    </location>
</feature>